<accession>A0AAV7ERW1</accession>
<dbReference type="GO" id="GO:0005615">
    <property type="term" value="C:extracellular space"/>
    <property type="evidence" value="ECO:0007669"/>
    <property type="project" value="InterPro"/>
</dbReference>
<gene>
    <name evidence="4" type="ORF">H6P81_011562</name>
</gene>
<reference evidence="4 5" key="1">
    <citation type="submission" date="2021-07" db="EMBL/GenBank/DDBJ databases">
        <title>The Aristolochia fimbriata genome: insights into angiosperm evolution, floral development and chemical biosynthesis.</title>
        <authorList>
            <person name="Jiao Y."/>
        </authorList>
    </citation>
    <scope>NUCLEOTIDE SEQUENCE [LARGE SCALE GENOMIC DNA]</scope>
    <source>
        <strain evidence="4">IBCAS-2021</strain>
        <tissue evidence="4">Leaf</tissue>
    </source>
</reference>
<comment type="caution">
    <text evidence="4">The sequence shown here is derived from an EMBL/GenBank/DDBJ whole genome shotgun (WGS) entry which is preliminary data.</text>
</comment>
<feature type="chain" id="PRO_5043350116" evidence="3">
    <location>
        <begin position="20"/>
        <end position="161"/>
    </location>
</feature>
<evidence type="ECO:0000256" key="1">
    <source>
        <dbReference type="ARBA" id="ARBA00010049"/>
    </source>
</evidence>
<evidence type="ECO:0000256" key="3">
    <source>
        <dbReference type="SAM" id="SignalP"/>
    </source>
</evidence>
<organism evidence="4 5">
    <name type="scientific">Aristolochia fimbriata</name>
    <name type="common">White veined hardy Dutchman's pipe vine</name>
    <dbReference type="NCBI Taxonomy" id="158543"/>
    <lineage>
        <taxon>Eukaryota</taxon>
        <taxon>Viridiplantae</taxon>
        <taxon>Streptophyta</taxon>
        <taxon>Embryophyta</taxon>
        <taxon>Tracheophyta</taxon>
        <taxon>Spermatophyta</taxon>
        <taxon>Magnoliopsida</taxon>
        <taxon>Magnoliidae</taxon>
        <taxon>Piperales</taxon>
        <taxon>Aristolochiaceae</taxon>
        <taxon>Aristolochia</taxon>
    </lineage>
</organism>
<keyword evidence="5" id="KW-1185">Reference proteome</keyword>
<dbReference type="InterPro" id="IPR006041">
    <property type="entry name" value="Pollen_Ole_e1_allergen"/>
</dbReference>
<sequence length="161" mass="17879">MAKLVIFLALCLLPALAAARPGLPARTFFTVQGRVYCDTCRCGFETPYTKYMQGAKVRVECKDRDSMKLLYTADGVTDKDGTYKILVADDHQDQICESVLVSSPHSECATIETGRERARVFLTNNNGIASATRYANNLGFMKDAPVAGCSELLRQYQEYED</sequence>
<dbReference type="Proteomes" id="UP000825729">
    <property type="component" value="Unassembled WGS sequence"/>
</dbReference>
<dbReference type="InterPro" id="IPR006040">
    <property type="entry name" value="Allergen_Ole_e_I_CS"/>
</dbReference>
<evidence type="ECO:0000313" key="4">
    <source>
        <dbReference type="EMBL" id="KAG9451597.1"/>
    </source>
</evidence>
<comment type="similarity">
    <text evidence="1">Belongs to the Ole e I family.</text>
</comment>
<dbReference type="PANTHER" id="PTHR31614:SF5">
    <property type="entry name" value="ALLERGEN-LIKE PROTEIN BRSN20"/>
    <property type="match status" value="1"/>
</dbReference>
<protein>
    <submittedName>
        <fullName evidence="4">Uncharacterized protein</fullName>
    </submittedName>
</protein>
<dbReference type="Pfam" id="PF01190">
    <property type="entry name" value="Pollen_Ole_e_1"/>
    <property type="match status" value="1"/>
</dbReference>
<name>A0AAV7ERW1_ARIFI</name>
<evidence type="ECO:0000256" key="2">
    <source>
        <dbReference type="ARBA" id="ARBA00023157"/>
    </source>
</evidence>
<dbReference type="EMBL" id="JAINDJ010000004">
    <property type="protein sequence ID" value="KAG9451597.1"/>
    <property type="molecule type" value="Genomic_DNA"/>
</dbReference>
<feature type="signal peptide" evidence="3">
    <location>
        <begin position="1"/>
        <end position="19"/>
    </location>
</feature>
<keyword evidence="3" id="KW-0732">Signal</keyword>
<dbReference type="PANTHER" id="PTHR31614">
    <property type="entry name" value="PROTEIN DOWNSTREAM OF FLC-RELATED"/>
    <property type="match status" value="1"/>
</dbReference>
<evidence type="ECO:0000313" key="5">
    <source>
        <dbReference type="Proteomes" id="UP000825729"/>
    </source>
</evidence>
<keyword evidence="2" id="KW-1015">Disulfide bond</keyword>
<proteinExistence type="inferred from homology"/>
<dbReference type="AlphaFoldDB" id="A0AAV7ERW1"/>
<dbReference type="PROSITE" id="PS00925">
    <property type="entry name" value="OLEEI"/>
    <property type="match status" value="1"/>
</dbReference>